<organism evidence="14">
    <name type="scientific">Oikopleura dioica</name>
    <name type="common">Tunicate</name>
    <dbReference type="NCBI Taxonomy" id="34765"/>
    <lineage>
        <taxon>Eukaryota</taxon>
        <taxon>Metazoa</taxon>
        <taxon>Chordata</taxon>
        <taxon>Tunicata</taxon>
        <taxon>Appendicularia</taxon>
        <taxon>Copelata</taxon>
        <taxon>Oikopleuridae</taxon>
        <taxon>Oikopleura</taxon>
    </lineage>
</organism>
<dbReference type="Pfam" id="PF13202">
    <property type="entry name" value="EF-hand_5"/>
    <property type="match status" value="2"/>
</dbReference>
<dbReference type="GO" id="GO:0005509">
    <property type="term" value="F:calcium ion binding"/>
    <property type="evidence" value="ECO:0007669"/>
    <property type="project" value="InterPro"/>
</dbReference>
<dbReference type="PROSITE" id="PS50222">
    <property type="entry name" value="EF_HAND_2"/>
    <property type="match status" value="3"/>
</dbReference>
<comment type="function">
    <text evidence="10">Probable molecular chaperone assisting protein biosynthesis and transport in the endoplasmic reticulum. Required for the proper biosynthesis and transport of pulmonary surfactant-associated protein A/SP-A, pulmonary surfactant-associated protein D/SP-D and the lipid transporter ABCA3. By regulating both the proper expression and the degradation through the endoplasmic reticulum-associated protein degradation pathway of these proteins plays a crucial role in pulmonary surfactant homeostasis. Has an anti-fibrotic activity by negatively regulating the secretion of type I and type III collagens. This calcium-binding protein also transiently associates with immature PCSK6 and regulates its secretion.</text>
</comment>
<dbReference type="PROSITE" id="PS00018">
    <property type="entry name" value="EF_HAND_1"/>
    <property type="match status" value="5"/>
</dbReference>
<keyword evidence="4" id="KW-0732">Signal</keyword>
<dbReference type="OrthoDB" id="293868at2759"/>
<name>E4XE77_OIKDI</name>
<comment type="similarity">
    <text evidence="2">Belongs to the CREC family.</text>
</comment>
<evidence type="ECO:0000256" key="4">
    <source>
        <dbReference type="ARBA" id="ARBA00022729"/>
    </source>
</evidence>
<evidence type="ECO:0000256" key="6">
    <source>
        <dbReference type="ARBA" id="ARBA00022824"/>
    </source>
</evidence>
<protein>
    <recommendedName>
        <fullName evidence="12">Reticulocalbin-3</fullName>
    </recommendedName>
</protein>
<keyword evidence="6" id="KW-0256">Endoplasmic reticulum</keyword>
<evidence type="ECO:0000313" key="16">
    <source>
        <dbReference type="Proteomes" id="UP000001307"/>
    </source>
</evidence>
<comment type="subcellular location">
    <subcellularLocation>
        <location evidence="1">Endoplasmic reticulum lumen</location>
    </subcellularLocation>
</comment>
<dbReference type="SMART" id="SM00054">
    <property type="entry name" value="EFh"/>
    <property type="match status" value="5"/>
</dbReference>
<evidence type="ECO:0000256" key="11">
    <source>
        <dbReference type="ARBA" id="ARBA00063143"/>
    </source>
</evidence>
<evidence type="ECO:0000256" key="2">
    <source>
        <dbReference type="ARBA" id="ARBA00006431"/>
    </source>
</evidence>
<dbReference type="EMBL" id="FN654746">
    <property type="protein sequence ID" value="CBY36250.1"/>
    <property type="molecule type" value="Genomic_DNA"/>
</dbReference>
<keyword evidence="5" id="KW-0677">Repeat</keyword>
<dbReference type="PANTHER" id="PTHR10827:SF95">
    <property type="entry name" value="LD34388P"/>
    <property type="match status" value="1"/>
</dbReference>
<evidence type="ECO:0000256" key="1">
    <source>
        <dbReference type="ARBA" id="ARBA00004319"/>
    </source>
</evidence>
<evidence type="ECO:0000256" key="3">
    <source>
        <dbReference type="ARBA" id="ARBA00022723"/>
    </source>
</evidence>
<dbReference type="FunFam" id="1.10.238.10:FF:000104">
    <property type="entry name" value="calumenin isoform X1"/>
    <property type="match status" value="1"/>
</dbReference>
<dbReference type="EMBL" id="FN653041">
    <property type="protein sequence ID" value="CBY09480.1"/>
    <property type="molecule type" value="Genomic_DNA"/>
</dbReference>
<keyword evidence="9" id="KW-0143">Chaperone</keyword>
<evidence type="ECO:0000259" key="13">
    <source>
        <dbReference type="PROSITE" id="PS50222"/>
    </source>
</evidence>
<dbReference type="SUPFAM" id="SSF47473">
    <property type="entry name" value="EF-hand"/>
    <property type="match status" value="2"/>
</dbReference>
<dbReference type="Pfam" id="PF00036">
    <property type="entry name" value="EF-hand_1"/>
    <property type="match status" value="1"/>
</dbReference>
<evidence type="ECO:0000256" key="7">
    <source>
        <dbReference type="ARBA" id="ARBA00022837"/>
    </source>
</evidence>
<feature type="domain" description="EF-hand" evidence="13">
    <location>
        <begin position="139"/>
        <end position="174"/>
    </location>
</feature>
<comment type="subunit">
    <text evidence="11">Interacts with PCSK6 (immature form including the propeptide); probably involved in the maturation and the secretion of PCSK6.</text>
</comment>
<sequence length="327" mass="37837">MTRIAFLLPIPFFARGTSHPKNPTIDNPVDSFNSHVDGILDQNESLKFHKLTKEEKLASLEEIFKKMDADENGEVDEDELQQWMRYVENRFVFEDTDEKLAQMDLDKNGMVSIREFNEAKYNPERIYQDPSMNAATAMYQKKKDIRRFNAADINDDQHLSRNEFAHYLHPTGHDEMMEVIALETLEDLDRNNDGFIDVNEYLGDIGAIEKQESVEKIVPMDDDEFENDPNIWEAPGIDEDWIENERRIFNEERDIDGDGFLNMAEVMLWMNPADFDVIQSEADFLIATADSDISSTLSKEEVLKAYDAFIESPATHWGGSLLHHDEL</sequence>
<dbReference type="AlphaFoldDB" id="E4XE77"/>
<dbReference type="Proteomes" id="UP000011014">
    <property type="component" value="Unassembled WGS sequence"/>
</dbReference>
<evidence type="ECO:0000256" key="9">
    <source>
        <dbReference type="ARBA" id="ARBA00023186"/>
    </source>
</evidence>
<proteinExistence type="inferred from homology"/>
<dbReference type="InterPro" id="IPR002048">
    <property type="entry name" value="EF_hand_dom"/>
</dbReference>
<feature type="domain" description="EF-hand" evidence="13">
    <location>
        <begin position="176"/>
        <end position="211"/>
    </location>
</feature>
<evidence type="ECO:0000256" key="5">
    <source>
        <dbReference type="ARBA" id="ARBA00022737"/>
    </source>
</evidence>
<keyword evidence="3" id="KW-0479">Metal-binding</keyword>
<accession>E4XE77</accession>
<dbReference type="InterPro" id="IPR018247">
    <property type="entry name" value="EF_Hand_1_Ca_BS"/>
</dbReference>
<keyword evidence="8" id="KW-0325">Glycoprotein</keyword>
<feature type="domain" description="EF-hand" evidence="13">
    <location>
        <begin position="55"/>
        <end position="90"/>
    </location>
</feature>
<dbReference type="Gene3D" id="1.10.238.10">
    <property type="entry name" value="EF-hand"/>
    <property type="match status" value="3"/>
</dbReference>
<keyword evidence="16" id="KW-1185">Reference proteome</keyword>
<dbReference type="InterPro" id="IPR011992">
    <property type="entry name" value="EF-hand-dom_pair"/>
</dbReference>
<reference evidence="14" key="1">
    <citation type="journal article" date="2010" name="Science">
        <title>Plasticity of animal genome architecture unmasked by rapid evolution of a pelagic tunicate.</title>
        <authorList>
            <person name="Denoeud F."/>
            <person name="Henriet S."/>
            <person name="Mungpakdee S."/>
            <person name="Aury J.M."/>
            <person name="Da Silva C."/>
            <person name="Brinkmann H."/>
            <person name="Mikhaleva J."/>
            <person name="Olsen L.C."/>
            <person name="Jubin C."/>
            <person name="Canestro C."/>
            <person name="Bouquet J.M."/>
            <person name="Danks G."/>
            <person name="Poulain J."/>
            <person name="Campsteijn C."/>
            <person name="Adamski M."/>
            <person name="Cross I."/>
            <person name="Yadetie F."/>
            <person name="Muffato M."/>
            <person name="Louis A."/>
            <person name="Butcher S."/>
            <person name="Tsagkogeorga G."/>
            <person name="Konrad A."/>
            <person name="Singh S."/>
            <person name="Jensen M.F."/>
            <person name="Cong E.H."/>
            <person name="Eikeseth-Otteraa H."/>
            <person name="Noel B."/>
            <person name="Anthouard V."/>
            <person name="Porcel B.M."/>
            <person name="Kachouri-Lafond R."/>
            <person name="Nishino A."/>
            <person name="Ugolini M."/>
            <person name="Chourrout P."/>
            <person name="Nishida H."/>
            <person name="Aasland R."/>
            <person name="Huzurbazar S."/>
            <person name="Westhof E."/>
            <person name="Delsuc F."/>
            <person name="Lehrach H."/>
            <person name="Reinhardt R."/>
            <person name="Weissenbach J."/>
            <person name="Roy S.W."/>
            <person name="Artiguenave F."/>
            <person name="Postlethwait J.H."/>
            <person name="Manak J.R."/>
            <person name="Thompson E.M."/>
            <person name="Jaillon O."/>
            <person name="Du Pasquier L."/>
            <person name="Boudinot P."/>
            <person name="Liberles D.A."/>
            <person name="Volff J.N."/>
            <person name="Philippe H."/>
            <person name="Lenhard B."/>
            <person name="Roest Crollius H."/>
            <person name="Wincker P."/>
            <person name="Chourrout D."/>
        </authorList>
    </citation>
    <scope>NUCLEOTIDE SEQUENCE [LARGE SCALE GENOMIC DNA]</scope>
</reference>
<dbReference type="GO" id="GO:0015031">
    <property type="term" value="P:protein transport"/>
    <property type="evidence" value="ECO:0007669"/>
    <property type="project" value="UniProtKB-ARBA"/>
</dbReference>
<evidence type="ECO:0000313" key="15">
    <source>
        <dbReference type="EMBL" id="CBY36250.1"/>
    </source>
</evidence>
<evidence type="ECO:0000313" key="14">
    <source>
        <dbReference type="EMBL" id="CBY09480.1"/>
    </source>
</evidence>
<dbReference type="Proteomes" id="UP000001307">
    <property type="component" value="Unassembled WGS sequence"/>
</dbReference>
<evidence type="ECO:0000256" key="12">
    <source>
        <dbReference type="ARBA" id="ARBA00072696"/>
    </source>
</evidence>
<gene>
    <name evidence="14" type="ORF">GSOID_T00008481001</name>
    <name evidence="15" type="ORF">GSOID_T00028736001</name>
</gene>
<dbReference type="PANTHER" id="PTHR10827">
    <property type="entry name" value="RETICULOCALBIN"/>
    <property type="match status" value="1"/>
</dbReference>
<evidence type="ECO:0000256" key="10">
    <source>
        <dbReference type="ARBA" id="ARBA00056975"/>
    </source>
</evidence>
<dbReference type="GO" id="GO:0005788">
    <property type="term" value="C:endoplasmic reticulum lumen"/>
    <property type="evidence" value="ECO:0007669"/>
    <property type="project" value="UniProtKB-SubCell"/>
</dbReference>
<dbReference type="InParanoid" id="E4XE77"/>
<keyword evidence="7" id="KW-0106">Calcium</keyword>
<evidence type="ECO:0000256" key="8">
    <source>
        <dbReference type="ARBA" id="ARBA00023180"/>
    </source>
</evidence>